<dbReference type="InterPro" id="IPR003153">
    <property type="entry name" value="Adaptor_Cbl_N_hlx"/>
</dbReference>
<evidence type="ECO:0000313" key="13">
    <source>
        <dbReference type="WBParaSite" id="scaffold3286_cov243.g6355"/>
    </source>
</evidence>
<dbReference type="GO" id="GO:0023051">
    <property type="term" value="P:regulation of signaling"/>
    <property type="evidence" value="ECO:0007669"/>
    <property type="project" value="InterPro"/>
</dbReference>
<dbReference type="SMART" id="SM00184">
    <property type="entry name" value="RING"/>
    <property type="match status" value="1"/>
</dbReference>
<dbReference type="PROSITE" id="PS50089">
    <property type="entry name" value="ZF_RING_2"/>
    <property type="match status" value="1"/>
</dbReference>
<evidence type="ECO:0000256" key="4">
    <source>
        <dbReference type="ARBA" id="ARBA00022837"/>
    </source>
</evidence>
<evidence type="ECO:0000313" key="12">
    <source>
        <dbReference type="Proteomes" id="UP000887561"/>
    </source>
</evidence>
<feature type="compositionally biased region" description="Basic and acidic residues" evidence="7">
    <location>
        <begin position="418"/>
        <end position="434"/>
    </location>
</feature>
<feature type="region of interest" description="Disordered" evidence="7">
    <location>
        <begin position="367"/>
        <end position="446"/>
    </location>
</feature>
<feature type="domain" description="Tyrosine specific protein phosphatases" evidence="9">
    <location>
        <begin position="538"/>
        <end position="596"/>
    </location>
</feature>
<dbReference type="PROSITE" id="PS50056">
    <property type="entry name" value="TYR_PHOSPHATASE_2"/>
    <property type="match status" value="1"/>
</dbReference>
<dbReference type="SUPFAM" id="SSF47473">
    <property type="entry name" value="EF-hand"/>
    <property type="match status" value="1"/>
</dbReference>
<dbReference type="InterPro" id="IPR013083">
    <property type="entry name" value="Znf_RING/FYVE/PHD"/>
</dbReference>
<dbReference type="FunFam" id="3.30.40.10:FF:000015">
    <property type="entry name" value="E3 ubiquitin-protein ligase CBL"/>
    <property type="match status" value="1"/>
</dbReference>
<dbReference type="Pfam" id="PF02762">
    <property type="entry name" value="Cbl_N3"/>
    <property type="match status" value="1"/>
</dbReference>
<dbReference type="GO" id="GO:0008270">
    <property type="term" value="F:zinc ion binding"/>
    <property type="evidence" value="ECO:0007669"/>
    <property type="project" value="UniProtKB-KW"/>
</dbReference>
<evidence type="ECO:0000256" key="6">
    <source>
        <dbReference type="RuleBase" id="RU367001"/>
    </source>
</evidence>
<dbReference type="PROSITE" id="PS00518">
    <property type="entry name" value="ZF_RING_1"/>
    <property type="match status" value="1"/>
</dbReference>
<dbReference type="SUPFAM" id="SSF47668">
    <property type="entry name" value="N-terminal domain of cbl (N-cbl)"/>
    <property type="match status" value="1"/>
</dbReference>
<proteinExistence type="predicted"/>
<dbReference type="SMART" id="SM00195">
    <property type="entry name" value="DSPc"/>
    <property type="match status" value="1"/>
</dbReference>
<dbReference type="InterPro" id="IPR000387">
    <property type="entry name" value="Tyr_Pase_dom"/>
</dbReference>
<comment type="pathway">
    <text evidence="6">Protein modification; protein ubiquitination.</text>
</comment>
<dbReference type="InterPro" id="IPR001841">
    <property type="entry name" value="Znf_RING"/>
</dbReference>
<dbReference type="InterPro" id="IPR017907">
    <property type="entry name" value="Znf_RING_CS"/>
</dbReference>
<organism evidence="12 13">
    <name type="scientific">Meloidogyne javanica</name>
    <name type="common">Root-knot nematode worm</name>
    <dbReference type="NCBI Taxonomy" id="6303"/>
    <lineage>
        <taxon>Eukaryota</taxon>
        <taxon>Metazoa</taxon>
        <taxon>Ecdysozoa</taxon>
        <taxon>Nematoda</taxon>
        <taxon>Chromadorea</taxon>
        <taxon>Rhabditida</taxon>
        <taxon>Tylenchina</taxon>
        <taxon>Tylenchomorpha</taxon>
        <taxon>Tylenchoidea</taxon>
        <taxon>Meloidogynidae</taxon>
        <taxon>Meloidogyninae</taxon>
        <taxon>Meloidogyne</taxon>
        <taxon>Meloidogyne incognita group</taxon>
    </lineage>
</organism>
<dbReference type="GO" id="GO:0005886">
    <property type="term" value="C:plasma membrane"/>
    <property type="evidence" value="ECO:0007669"/>
    <property type="project" value="TreeGrafter"/>
</dbReference>
<dbReference type="PROSITE" id="PS50054">
    <property type="entry name" value="TYR_PHOSPHATASE_DUAL"/>
    <property type="match status" value="1"/>
</dbReference>
<dbReference type="GO" id="GO:0007166">
    <property type="term" value="P:cell surface receptor signaling pathway"/>
    <property type="evidence" value="ECO:0007669"/>
    <property type="project" value="InterPro"/>
</dbReference>
<dbReference type="CDD" id="cd09920">
    <property type="entry name" value="SH2_Cbl-b_TKB"/>
    <property type="match status" value="1"/>
</dbReference>
<dbReference type="InterPro" id="IPR011992">
    <property type="entry name" value="EF-hand-dom_pair"/>
</dbReference>
<dbReference type="Pfam" id="PF02262">
    <property type="entry name" value="Cbl_N"/>
    <property type="match status" value="1"/>
</dbReference>
<dbReference type="SUPFAM" id="SSF52799">
    <property type="entry name" value="(Phosphotyrosine protein) phosphatases II"/>
    <property type="match status" value="1"/>
</dbReference>
<accession>A0A915MA53</accession>
<keyword evidence="3 6" id="KW-0862">Zinc</keyword>
<evidence type="ECO:0000256" key="5">
    <source>
        <dbReference type="PROSITE-ProRule" id="PRU00175"/>
    </source>
</evidence>
<dbReference type="AlphaFoldDB" id="A0A915MA53"/>
<comment type="domain">
    <text evidence="6">The N-terminus is composed of the phosphotyrosine binding (PTB) domain, a short linker region and the RING-type zinc finger. The PTB domain, which is also called TKB (tyrosine kinase binding) domain, is composed of three different subdomains: a four-helix bundle (4H), a calcium-binding EF hand and a divergent SH2 domain.</text>
</comment>
<dbReference type="SUPFAM" id="SSF55550">
    <property type="entry name" value="SH2 domain"/>
    <property type="match status" value="1"/>
</dbReference>
<dbReference type="GO" id="GO:0001784">
    <property type="term" value="F:phosphotyrosine residue binding"/>
    <property type="evidence" value="ECO:0007669"/>
    <property type="project" value="UniProtKB-UniRule"/>
</dbReference>
<dbReference type="GO" id="GO:0061630">
    <property type="term" value="F:ubiquitin protein ligase activity"/>
    <property type="evidence" value="ECO:0007669"/>
    <property type="project" value="UniProtKB-EC"/>
</dbReference>
<dbReference type="PROSITE" id="PS51506">
    <property type="entry name" value="CBL_PTB"/>
    <property type="match status" value="1"/>
</dbReference>
<keyword evidence="2 5" id="KW-0863">Zinc-finger</keyword>
<dbReference type="Gene3D" id="3.30.40.10">
    <property type="entry name" value="Zinc/RING finger domain, C3HC4 (zinc finger)"/>
    <property type="match status" value="1"/>
</dbReference>
<dbReference type="Pfam" id="PF13920">
    <property type="entry name" value="zf-C3HC4_3"/>
    <property type="match status" value="1"/>
</dbReference>
<dbReference type="Pfam" id="PF02761">
    <property type="entry name" value="Cbl_N2"/>
    <property type="match status" value="1"/>
</dbReference>
<evidence type="ECO:0000256" key="7">
    <source>
        <dbReference type="SAM" id="MobiDB-lite"/>
    </source>
</evidence>
<dbReference type="GO" id="GO:0030971">
    <property type="term" value="F:receptor tyrosine kinase binding"/>
    <property type="evidence" value="ECO:0007669"/>
    <property type="project" value="TreeGrafter"/>
</dbReference>
<name>A0A915MA53_MELJA</name>
<sequence length="679" mass="78355">METVIRLCQQPRMFLKNSPPFILDILPDIYNLLNIILTNDPNILQSNLYLRTVRLFQNQKEKIFDEATTARRQLTMNSLIFSHMFSELKAEFPDGKFIGSRFRITKRQAEEFWNDSFGADRTIVSWEEFRNELNKVHKFCVGNETHALKNTIDLTCNDHISNFEFDVFTRLFHPWDSLLKNWQWLAVTHPGYVAFMTYDEVKQRLQQYINKPGSYVFRLSCTRLGQWAIGYVAPDKKIYQTIPQNKSLIQSLVDGSREGFYLYPDGRPKNIDLSFAIQSNTEGKVHVSPEQYQIYCEMGTTFEMCKICDEQNKNVKLEPCGHLLCRPCLHKWQEKSDGEKNCPFCRCEIKGTENVLIESYNPADFKKENNSIKSKTSTISPPPRPERTVQQIINNPLNSPSSPPPIPPKRGGQSGQVNDKEENRWSRKSSKIEQQDSTEESAGPSFLEELSNARDRVGPFGDFMCLSWNNKNENEIIGGNDSTNNASSSTQANDEKQLTENSIKAIVSIHSGPGIHNFSDKYAVLHLTLDDSTEEDVTKHFTTVNSFVHEFRLRKENVLIHCLVGVSRSVCFCIAYLMTVTNLNYSNAMMFIKKKRLCANPNYGFRKQLGKFGEKLILEEKRLFFENFAKTQLDNLIELYNKDCLFANCLPLNDESNIITFLSILGYKKEEEKEKEEKE</sequence>
<dbReference type="InterPro" id="IPR024162">
    <property type="entry name" value="Adaptor_Cbl"/>
</dbReference>
<feature type="compositionally biased region" description="Low complexity" evidence="7">
    <location>
        <begin position="477"/>
        <end position="492"/>
    </location>
</feature>
<feature type="domain" description="Tyrosine-protein phosphatase" evidence="8">
    <location>
        <begin position="472"/>
        <end position="618"/>
    </location>
</feature>
<protein>
    <recommendedName>
        <fullName evidence="6">E3 ubiquitin-protein ligase CBL</fullName>
        <ecNumber evidence="6">2.3.2.27</ecNumber>
    </recommendedName>
</protein>
<feature type="domain" description="RING-type" evidence="10">
    <location>
        <begin position="305"/>
        <end position="346"/>
    </location>
</feature>
<reference evidence="13" key="1">
    <citation type="submission" date="2022-11" db="UniProtKB">
        <authorList>
            <consortium name="WormBaseParasite"/>
        </authorList>
    </citation>
    <scope>IDENTIFICATION</scope>
</reference>
<evidence type="ECO:0000259" key="10">
    <source>
        <dbReference type="PROSITE" id="PS50089"/>
    </source>
</evidence>
<evidence type="ECO:0000256" key="3">
    <source>
        <dbReference type="ARBA" id="ARBA00022833"/>
    </source>
</evidence>
<keyword evidence="4 6" id="KW-0106">Calcium</keyword>
<evidence type="ECO:0000259" key="9">
    <source>
        <dbReference type="PROSITE" id="PS50056"/>
    </source>
</evidence>
<dbReference type="InterPro" id="IPR014741">
    <property type="entry name" value="Adaptor_Cbl_EF_hand-like"/>
</dbReference>
<evidence type="ECO:0000256" key="1">
    <source>
        <dbReference type="ARBA" id="ARBA00022723"/>
    </source>
</evidence>
<keyword evidence="6" id="KW-0833">Ubl conjugation pathway</keyword>
<dbReference type="Pfam" id="PF00782">
    <property type="entry name" value="DSPc"/>
    <property type="match status" value="1"/>
</dbReference>
<keyword evidence="12" id="KW-1185">Reference proteome</keyword>
<dbReference type="WBParaSite" id="scaffold3286_cov243.g6355">
    <property type="protein sequence ID" value="scaffold3286_cov243.g6355"/>
    <property type="gene ID" value="scaffold3286_cov243.g6355"/>
</dbReference>
<dbReference type="GO" id="GO:0045121">
    <property type="term" value="C:membrane raft"/>
    <property type="evidence" value="ECO:0007669"/>
    <property type="project" value="TreeGrafter"/>
</dbReference>
<feature type="domain" description="Cbl-PTB" evidence="11">
    <location>
        <begin position="1"/>
        <end position="275"/>
    </location>
</feature>
<evidence type="ECO:0000259" key="11">
    <source>
        <dbReference type="PROSITE" id="PS51506"/>
    </source>
</evidence>
<dbReference type="InterPro" id="IPR020422">
    <property type="entry name" value="TYR_PHOSPHATASE_DUAL_dom"/>
</dbReference>
<dbReference type="PANTHER" id="PTHR23007:SF11">
    <property type="entry name" value="E3 UBIQUITIN-PROTEIN LIGASE CBL"/>
    <property type="match status" value="1"/>
</dbReference>
<dbReference type="EC" id="2.3.2.27" evidence="6"/>
<dbReference type="InterPro" id="IPR036537">
    <property type="entry name" value="Adaptor_Cbl_N_dom_sf"/>
</dbReference>
<comment type="function">
    <text evidence="6">E3 ubiquitin-protein ligase which accepts ubiquitin from specific E2 ubiquitin-conjugating enzymes, and transfers it to substrates, generally promoting their degradation by the proteasome.</text>
</comment>
<feature type="region of interest" description="Disordered" evidence="7">
    <location>
        <begin position="477"/>
        <end position="496"/>
    </location>
</feature>
<dbReference type="Gene3D" id="3.90.190.10">
    <property type="entry name" value="Protein tyrosine phosphatase superfamily"/>
    <property type="match status" value="1"/>
</dbReference>
<dbReference type="InterPro" id="IPR036860">
    <property type="entry name" value="SH2_dom_sf"/>
</dbReference>
<dbReference type="InterPro" id="IPR014742">
    <property type="entry name" value="Adaptor_Cbl_SH2-like"/>
</dbReference>
<evidence type="ECO:0000259" key="8">
    <source>
        <dbReference type="PROSITE" id="PS50054"/>
    </source>
</evidence>
<dbReference type="SUPFAM" id="SSF57850">
    <property type="entry name" value="RING/U-box"/>
    <property type="match status" value="1"/>
</dbReference>
<dbReference type="GO" id="GO:0005509">
    <property type="term" value="F:calcium ion binding"/>
    <property type="evidence" value="ECO:0007669"/>
    <property type="project" value="UniProtKB-UniRule"/>
</dbReference>
<comment type="catalytic activity">
    <reaction evidence="6">
        <text>S-ubiquitinyl-[E2 ubiquitin-conjugating enzyme]-L-cysteine + [acceptor protein]-L-lysine = [E2 ubiquitin-conjugating enzyme]-L-cysteine + N(6)-ubiquitinyl-[acceptor protein]-L-lysine.</text>
        <dbReference type="EC" id="2.3.2.27"/>
    </reaction>
</comment>
<keyword evidence="6" id="KW-0808">Transferase</keyword>
<dbReference type="Gene3D" id="3.30.505.10">
    <property type="entry name" value="SH2 domain"/>
    <property type="match status" value="1"/>
</dbReference>
<dbReference type="InterPro" id="IPR029021">
    <property type="entry name" value="Prot-tyrosine_phosphatase-like"/>
</dbReference>
<dbReference type="Gene3D" id="1.10.238.10">
    <property type="entry name" value="EF-hand"/>
    <property type="match status" value="1"/>
</dbReference>
<dbReference type="FunFam" id="3.30.505.10:FF:000007">
    <property type="entry name" value="E3 ubiquitin-protein ligase CBL"/>
    <property type="match status" value="1"/>
</dbReference>
<dbReference type="Proteomes" id="UP000887561">
    <property type="component" value="Unplaced"/>
</dbReference>
<dbReference type="Gene3D" id="1.20.930.20">
    <property type="entry name" value="Adaptor protein Cbl, N-terminal domain"/>
    <property type="match status" value="1"/>
</dbReference>
<dbReference type="PANTHER" id="PTHR23007">
    <property type="entry name" value="CBL"/>
    <property type="match status" value="1"/>
</dbReference>
<dbReference type="InterPro" id="IPR024159">
    <property type="entry name" value="Cbl_PTB"/>
</dbReference>
<dbReference type="GO" id="GO:0017124">
    <property type="term" value="F:SH3 domain binding"/>
    <property type="evidence" value="ECO:0007669"/>
    <property type="project" value="TreeGrafter"/>
</dbReference>
<evidence type="ECO:0000256" key="2">
    <source>
        <dbReference type="ARBA" id="ARBA00022771"/>
    </source>
</evidence>
<dbReference type="InterPro" id="IPR000340">
    <property type="entry name" value="Dual-sp_phosphatase_cat-dom"/>
</dbReference>
<keyword evidence="1 6" id="KW-0479">Metal-binding</keyword>